<feature type="transmembrane region" description="Helical" evidence="4">
    <location>
        <begin position="309"/>
        <end position="327"/>
    </location>
</feature>
<keyword evidence="1 4" id="KW-0812">Transmembrane</keyword>
<evidence type="ECO:0000259" key="5">
    <source>
        <dbReference type="PROSITE" id="PS50850"/>
    </source>
</evidence>
<feature type="transmembrane region" description="Helical" evidence="4">
    <location>
        <begin position="46"/>
        <end position="69"/>
    </location>
</feature>
<dbReference type="PANTHER" id="PTHR11360">
    <property type="entry name" value="MONOCARBOXYLATE TRANSPORTER"/>
    <property type="match status" value="1"/>
</dbReference>
<dbReference type="Pfam" id="PF07690">
    <property type="entry name" value="MFS_1"/>
    <property type="match status" value="1"/>
</dbReference>
<feature type="transmembrane region" description="Helical" evidence="4">
    <location>
        <begin position="255"/>
        <end position="273"/>
    </location>
</feature>
<dbReference type="RefSeq" id="WP_270076613.1">
    <property type="nucleotide sequence ID" value="NZ_CP115174.1"/>
</dbReference>
<dbReference type="InterPro" id="IPR050327">
    <property type="entry name" value="Proton-linked_MCT"/>
</dbReference>
<organism evidence="6 7">
    <name type="scientific">Sphingomonas abietis</name>
    <dbReference type="NCBI Taxonomy" id="3012344"/>
    <lineage>
        <taxon>Bacteria</taxon>
        <taxon>Pseudomonadati</taxon>
        <taxon>Pseudomonadota</taxon>
        <taxon>Alphaproteobacteria</taxon>
        <taxon>Sphingomonadales</taxon>
        <taxon>Sphingomonadaceae</taxon>
        <taxon>Sphingomonas</taxon>
    </lineage>
</organism>
<reference evidence="6 7" key="1">
    <citation type="submission" date="2022-12" db="EMBL/GenBank/DDBJ databases">
        <title>Sphingomonas abieness sp. nov., an endophytic bacterium isolated from Abies koreana.</title>
        <authorList>
            <person name="Jiang L."/>
            <person name="Lee J."/>
        </authorList>
    </citation>
    <scope>NUCLEOTIDE SEQUENCE [LARGE SCALE GENOMIC DNA]</scope>
    <source>
        <strain evidence="7">PAMB 00755</strain>
    </source>
</reference>
<accession>A0ABY7NLW7</accession>
<sequence>MNQPSSRRGAAGVAVAATIGNMVGITPAVSATFGVFLVPIATDFGWARATVSGVFGLIALVSAITYPIVGRLMDRYGSRKLLIGGNLLLAGSIALLALSTQNVLLFYLLFGLVGLAGSIPSTAMFCKVVSNWFDETRGLMLGVTAGIGNGVGATIMPIVAGLLLGVVGWRGSFVAIGGIVLAVGFPTLFLLIRDAPRPAVAHPVQLEGMSLSQAARTRPFWIMLAAVAAGGGGMTAVFTHVVPMLTDHGVSVGEATMIIAIFALVAAGWQIVTGWTLDRLRTPRVVMPMYLSAIVGLSLLEFGHGTPTLVLAGVLLGIGLGAEYGALPYFISRYFGLRCYGSITGALYAVVIFVQGITPGLMDVGFGATGSYAMPTLAIGAALIVGAALLSLLPPLEMLTVRETALRGVRAVA</sequence>
<feature type="transmembrane region" description="Helical" evidence="4">
    <location>
        <begin position="173"/>
        <end position="192"/>
    </location>
</feature>
<feature type="transmembrane region" description="Helical" evidence="4">
    <location>
        <begin position="285"/>
        <end position="303"/>
    </location>
</feature>
<dbReference type="Gene3D" id="1.20.1250.20">
    <property type="entry name" value="MFS general substrate transporter like domains"/>
    <property type="match status" value="2"/>
</dbReference>
<feature type="transmembrane region" description="Helical" evidence="4">
    <location>
        <begin position="138"/>
        <end position="167"/>
    </location>
</feature>
<name>A0ABY7NLW7_9SPHN</name>
<dbReference type="PANTHER" id="PTHR11360:SF284">
    <property type="entry name" value="EG:103B4.3 PROTEIN-RELATED"/>
    <property type="match status" value="1"/>
</dbReference>
<feature type="transmembrane region" description="Helical" evidence="4">
    <location>
        <begin position="220"/>
        <end position="243"/>
    </location>
</feature>
<feature type="transmembrane region" description="Helical" evidence="4">
    <location>
        <begin position="372"/>
        <end position="393"/>
    </location>
</feature>
<feature type="domain" description="Major facilitator superfamily (MFS) profile" evidence="5">
    <location>
        <begin position="13"/>
        <end position="398"/>
    </location>
</feature>
<dbReference type="PROSITE" id="PS50850">
    <property type="entry name" value="MFS"/>
    <property type="match status" value="1"/>
</dbReference>
<feature type="transmembrane region" description="Helical" evidence="4">
    <location>
        <begin position="81"/>
        <end position="98"/>
    </location>
</feature>
<evidence type="ECO:0000256" key="4">
    <source>
        <dbReference type="SAM" id="Phobius"/>
    </source>
</evidence>
<protein>
    <submittedName>
        <fullName evidence="6">MFS transporter</fullName>
    </submittedName>
</protein>
<keyword evidence="2 4" id="KW-1133">Transmembrane helix</keyword>
<proteinExistence type="predicted"/>
<dbReference type="Proteomes" id="UP001210865">
    <property type="component" value="Chromosome"/>
</dbReference>
<gene>
    <name evidence="6" type="ORF">PBT88_17650</name>
</gene>
<evidence type="ECO:0000313" key="7">
    <source>
        <dbReference type="Proteomes" id="UP001210865"/>
    </source>
</evidence>
<dbReference type="EMBL" id="CP115174">
    <property type="protein sequence ID" value="WBO21965.1"/>
    <property type="molecule type" value="Genomic_DNA"/>
</dbReference>
<evidence type="ECO:0000256" key="1">
    <source>
        <dbReference type="ARBA" id="ARBA00022692"/>
    </source>
</evidence>
<dbReference type="InterPro" id="IPR036259">
    <property type="entry name" value="MFS_trans_sf"/>
</dbReference>
<keyword evidence="3 4" id="KW-0472">Membrane</keyword>
<dbReference type="InterPro" id="IPR011701">
    <property type="entry name" value="MFS"/>
</dbReference>
<evidence type="ECO:0000313" key="6">
    <source>
        <dbReference type="EMBL" id="WBO21965.1"/>
    </source>
</evidence>
<feature type="transmembrane region" description="Helical" evidence="4">
    <location>
        <begin position="104"/>
        <end position="126"/>
    </location>
</feature>
<evidence type="ECO:0000256" key="3">
    <source>
        <dbReference type="ARBA" id="ARBA00023136"/>
    </source>
</evidence>
<feature type="transmembrane region" description="Helical" evidence="4">
    <location>
        <begin position="339"/>
        <end position="357"/>
    </location>
</feature>
<dbReference type="InterPro" id="IPR020846">
    <property type="entry name" value="MFS_dom"/>
</dbReference>
<keyword evidence="7" id="KW-1185">Reference proteome</keyword>
<dbReference type="SUPFAM" id="SSF103473">
    <property type="entry name" value="MFS general substrate transporter"/>
    <property type="match status" value="1"/>
</dbReference>
<evidence type="ECO:0000256" key="2">
    <source>
        <dbReference type="ARBA" id="ARBA00022989"/>
    </source>
</evidence>